<reference evidence="1 2" key="1">
    <citation type="journal article" date="2019" name="Nat. Ecol. Evol.">
        <title>Megaphylogeny resolves global patterns of mushroom evolution.</title>
        <authorList>
            <person name="Varga T."/>
            <person name="Krizsan K."/>
            <person name="Foldi C."/>
            <person name="Dima B."/>
            <person name="Sanchez-Garcia M."/>
            <person name="Sanchez-Ramirez S."/>
            <person name="Szollosi G.J."/>
            <person name="Szarkandi J.G."/>
            <person name="Papp V."/>
            <person name="Albert L."/>
            <person name="Andreopoulos W."/>
            <person name="Angelini C."/>
            <person name="Antonin V."/>
            <person name="Barry K.W."/>
            <person name="Bougher N.L."/>
            <person name="Buchanan P."/>
            <person name="Buyck B."/>
            <person name="Bense V."/>
            <person name="Catcheside P."/>
            <person name="Chovatia M."/>
            <person name="Cooper J."/>
            <person name="Damon W."/>
            <person name="Desjardin D."/>
            <person name="Finy P."/>
            <person name="Geml J."/>
            <person name="Haridas S."/>
            <person name="Hughes K."/>
            <person name="Justo A."/>
            <person name="Karasinski D."/>
            <person name="Kautmanova I."/>
            <person name="Kiss B."/>
            <person name="Kocsube S."/>
            <person name="Kotiranta H."/>
            <person name="LaButti K.M."/>
            <person name="Lechner B.E."/>
            <person name="Liimatainen K."/>
            <person name="Lipzen A."/>
            <person name="Lukacs Z."/>
            <person name="Mihaltcheva S."/>
            <person name="Morgado L.N."/>
            <person name="Niskanen T."/>
            <person name="Noordeloos M.E."/>
            <person name="Ohm R.A."/>
            <person name="Ortiz-Santana B."/>
            <person name="Ovrebo C."/>
            <person name="Racz N."/>
            <person name="Riley R."/>
            <person name="Savchenko A."/>
            <person name="Shiryaev A."/>
            <person name="Soop K."/>
            <person name="Spirin V."/>
            <person name="Szebenyi C."/>
            <person name="Tomsovsky M."/>
            <person name="Tulloss R.E."/>
            <person name="Uehling J."/>
            <person name="Grigoriev I.V."/>
            <person name="Vagvolgyi C."/>
            <person name="Papp T."/>
            <person name="Martin F.M."/>
            <person name="Miettinen O."/>
            <person name="Hibbett D.S."/>
            <person name="Nagy L.G."/>
        </authorList>
    </citation>
    <scope>NUCLEOTIDE SEQUENCE [LARGE SCALE GENOMIC DNA]</scope>
    <source>
        <strain evidence="1 2">NL-1719</strain>
    </source>
</reference>
<proteinExistence type="predicted"/>
<gene>
    <name evidence="1" type="ORF">BDN72DRAFT_815575</name>
</gene>
<dbReference type="Proteomes" id="UP000308600">
    <property type="component" value="Unassembled WGS sequence"/>
</dbReference>
<organism evidence="1 2">
    <name type="scientific">Pluteus cervinus</name>
    <dbReference type="NCBI Taxonomy" id="181527"/>
    <lineage>
        <taxon>Eukaryota</taxon>
        <taxon>Fungi</taxon>
        <taxon>Dikarya</taxon>
        <taxon>Basidiomycota</taxon>
        <taxon>Agaricomycotina</taxon>
        <taxon>Agaricomycetes</taxon>
        <taxon>Agaricomycetidae</taxon>
        <taxon>Agaricales</taxon>
        <taxon>Pluteineae</taxon>
        <taxon>Pluteaceae</taxon>
        <taxon>Pluteus</taxon>
    </lineage>
</organism>
<dbReference type="EMBL" id="ML208281">
    <property type="protein sequence ID" value="TFK72842.1"/>
    <property type="molecule type" value="Genomic_DNA"/>
</dbReference>
<keyword evidence="2" id="KW-1185">Reference proteome</keyword>
<accession>A0ACD3B4N2</accession>
<name>A0ACD3B4N2_9AGAR</name>
<sequence>MAPVVESIIDFVTSNLVIRDLSLTQSDVNGTGQLTDPNASFHQEIACYSLPYGALGFVSHVLTYYTMFCLWFGRKPLWPFRPVSYTRIDIVLGVVSLIVSTTMAIITLVRCRRSWQLLTIGVWKLTISLVNSCTSITVAHIVAGGGTKTRDTAYWLLLYIPGMISGMTGLISLVSHHWYIPAFKYLSYALAGVLGVIFTGSRMYFDDKPREVIVSTTTFSFVAFMFLAAFYSDWALGLMTGNLVGTPSKDASAFYWTYWVAKRLTMFSI</sequence>
<protein>
    <submittedName>
        <fullName evidence="1">Uncharacterized protein</fullName>
    </submittedName>
</protein>
<evidence type="ECO:0000313" key="1">
    <source>
        <dbReference type="EMBL" id="TFK72842.1"/>
    </source>
</evidence>
<evidence type="ECO:0000313" key="2">
    <source>
        <dbReference type="Proteomes" id="UP000308600"/>
    </source>
</evidence>